<evidence type="ECO:0000313" key="2">
    <source>
        <dbReference type="Proteomes" id="UP000077143"/>
    </source>
</evidence>
<dbReference type="KEGG" id="madi:A7U43_17930"/>
<dbReference type="Proteomes" id="UP000077143">
    <property type="component" value="Chromosome"/>
</dbReference>
<dbReference type="STRING" id="1682113.A7U43_17930"/>
<gene>
    <name evidence="1" type="ORF">A7U43_17930</name>
</gene>
<organism evidence="1 2">
    <name type="scientific">Mycobacterium adipatum</name>
    <dbReference type="NCBI Taxonomy" id="1682113"/>
    <lineage>
        <taxon>Bacteria</taxon>
        <taxon>Bacillati</taxon>
        <taxon>Actinomycetota</taxon>
        <taxon>Actinomycetes</taxon>
        <taxon>Mycobacteriales</taxon>
        <taxon>Mycobacteriaceae</taxon>
        <taxon>Mycobacterium</taxon>
    </lineage>
</organism>
<name>A0A172UPC2_9MYCO</name>
<reference evidence="1 2" key="1">
    <citation type="submission" date="2016-05" db="EMBL/GenBank/DDBJ databases">
        <title>Complete genome sequence of a phthalic acid esters degrading Mycobacterium sp. YC-RL4.</title>
        <authorList>
            <person name="Ren L."/>
            <person name="Fan S."/>
            <person name="Ruth N."/>
            <person name="Jia Y."/>
            <person name="Wang J."/>
            <person name="Qiao C."/>
        </authorList>
    </citation>
    <scope>NUCLEOTIDE SEQUENCE [LARGE SCALE GENOMIC DNA]</scope>
    <source>
        <strain evidence="1 2">YC-RL4</strain>
    </source>
</reference>
<dbReference type="AlphaFoldDB" id="A0A172UPC2"/>
<protein>
    <recommendedName>
        <fullName evidence="3">Diacylglycerol O-acyltransferase</fullName>
    </recommendedName>
</protein>
<keyword evidence="2" id="KW-1185">Reference proteome</keyword>
<dbReference type="EMBL" id="CP015596">
    <property type="protein sequence ID" value="ANE80925.1"/>
    <property type="molecule type" value="Genomic_DNA"/>
</dbReference>
<accession>A0A172UPC2</accession>
<dbReference type="OrthoDB" id="8183309at2"/>
<proteinExistence type="predicted"/>
<sequence length="447" mass="47539">MTYPADNTLAYMDQGSYLGLRALRRGPVIQYVWIYERGVDMDGLRRFHRNLADGLLGRLVERSVIPFGRHHWVSSGEPGGIEISAAERRRDEVWDFVNERAEVPVDPEHGPPWHIGVQPLVEGGAVVTLVVSHTVADAGALIESITHAVNGTGRDLGYPPGRARTRAQALRADLATTVRAVRDVPAAVLGAARIAREQSAELSESAKAAAPVAAVRYPQRAVHLPTIAVRVDQSEWEARAKALGGSSNVLLAGIAARIGAITGRVDAHGKAMLSLPVSERVAGDTRGNALNTITVMADGQRAPGDLSEIRAGIKAALGELAENRERVLAPLPLVPYSPKFLLRRLEKLVLKVGKPIGSSNSGALPEEVNRPDGTPADFFVAGSPEPGLTAGDLERMGGRMLVAAGTVGGAVCISVASWEPGAPNTKEALMQSVKEAFYDFDLTAVME</sequence>
<evidence type="ECO:0008006" key="3">
    <source>
        <dbReference type="Google" id="ProtNLM"/>
    </source>
</evidence>
<evidence type="ECO:0000313" key="1">
    <source>
        <dbReference type="EMBL" id="ANE80925.1"/>
    </source>
</evidence>